<comment type="caution">
    <text evidence="1">The sequence shown here is derived from an EMBL/GenBank/DDBJ whole genome shotgun (WGS) entry which is preliminary data.</text>
</comment>
<name>A0A5C6V0T2_9FLAO</name>
<dbReference type="RefSeq" id="WP_170227047.1">
    <property type="nucleotide sequence ID" value="NZ_VORB01000005.1"/>
</dbReference>
<dbReference type="EMBL" id="VORB01000005">
    <property type="protein sequence ID" value="TXC78779.1"/>
    <property type="molecule type" value="Genomic_DNA"/>
</dbReference>
<dbReference type="AlphaFoldDB" id="A0A5C6V0T2"/>
<evidence type="ECO:0000313" key="2">
    <source>
        <dbReference type="Proteomes" id="UP000321168"/>
    </source>
</evidence>
<sequence length="136" mass="15637">MLGLLIIGGFILLLVGVAQVVNRNEESKGNGSFISDEQMKSKYGGLLRDLELPFSSVLNSVQVKREYIRARYRDQLGYPIRLDLKHVNEKIYIALQYLDVAENERIIDFTFNKTDSLKKIYQDITKRYLDNMSATA</sequence>
<reference evidence="1 2" key="1">
    <citation type="submission" date="2019-08" db="EMBL/GenBank/DDBJ databases">
        <title>Genome of Luteibaculum oceani JCM 18817.</title>
        <authorList>
            <person name="Bowman J.P."/>
        </authorList>
    </citation>
    <scope>NUCLEOTIDE SEQUENCE [LARGE SCALE GENOMIC DNA]</scope>
    <source>
        <strain evidence="1 2">JCM 18817</strain>
    </source>
</reference>
<keyword evidence="2" id="KW-1185">Reference proteome</keyword>
<dbReference type="Proteomes" id="UP000321168">
    <property type="component" value="Unassembled WGS sequence"/>
</dbReference>
<gene>
    <name evidence="1" type="ORF">FRX97_06060</name>
</gene>
<evidence type="ECO:0000313" key="1">
    <source>
        <dbReference type="EMBL" id="TXC78779.1"/>
    </source>
</evidence>
<accession>A0A5C6V0T2</accession>
<protein>
    <submittedName>
        <fullName evidence="1">Uncharacterized protein</fullName>
    </submittedName>
</protein>
<organism evidence="1 2">
    <name type="scientific">Luteibaculum oceani</name>
    <dbReference type="NCBI Taxonomy" id="1294296"/>
    <lineage>
        <taxon>Bacteria</taxon>
        <taxon>Pseudomonadati</taxon>
        <taxon>Bacteroidota</taxon>
        <taxon>Flavobacteriia</taxon>
        <taxon>Flavobacteriales</taxon>
        <taxon>Luteibaculaceae</taxon>
        <taxon>Luteibaculum</taxon>
    </lineage>
</organism>
<proteinExistence type="predicted"/>